<dbReference type="Pfam" id="PF13531">
    <property type="entry name" value="SBP_bac_11"/>
    <property type="match status" value="1"/>
</dbReference>
<feature type="region of interest" description="Disordered" evidence="1">
    <location>
        <begin position="165"/>
        <end position="184"/>
    </location>
</feature>
<gene>
    <name evidence="3" type="ORF">INF37_12510</name>
</gene>
<keyword evidence="4" id="KW-1185">Reference proteome</keyword>
<dbReference type="PANTHER" id="PTHR30632">
    <property type="entry name" value="MOLYBDATE-BINDING PERIPLASMIC PROTEIN"/>
    <property type="match status" value="1"/>
</dbReference>
<dbReference type="Pfam" id="PF00027">
    <property type="entry name" value="cNMP_binding"/>
    <property type="match status" value="1"/>
</dbReference>
<dbReference type="InterPro" id="IPR000595">
    <property type="entry name" value="cNMP-bd_dom"/>
</dbReference>
<evidence type="ECO:0000313" key="3">
    <source>
        <dbReference type="EMBL" id="MBE5056808.1"/>
    </source>
</evidence>
<dbReference type="RefSeq" id="WP_193538611.1">
    <property type="nucleotide sequence ID" value="NZ_JADCKF010000011.1"/>
</dbReference>
<dbReference type="InterPro" id="IPR014710">
    <property type="entry name" value="RmlC-like_jellyroll"/>
</dbReference>
<proteinExistence type="predicted"/>
<dbReference type="SUPFAM" id="SSF51206">
    <property type="entry name" value="cAMP-binding domain-like"/>
    <property type="match status" value="1"/>
</dbReference>
<evidence type="ECO:0000256" key="1">
    <source>
        <dbReference type="SAM" id="MobiDB-lite"/>
    </source>
</evidence>
<dbReference type="Proteomes" id="UP000806211">
    <property type="component" value="Unassembled WGS sequence"/>
</dbReference>
<dbReference type="EMBL" id="JADCKF010000011">
    <property type="protein sequence ID" value="MBE5056808.1"/>
    <property type="molecule type" value="Genomic_DNA"/>
</dbReference>
<accession>A0ABR9RDM4</accession>
<dbReference type="SUPFAM" id="SSF53850">
    <property type="entry name" value="Periplasmic binding protein-like II"/>
    <property type="match status" value="1"/>
</dbReference>
<dbReference type="PANTHER" id="PTHR30632:SF0">
    <property type="entry name" value="SULFATE-BINDING PROTEIN"/>
    <property type="match status" value="1"/>
</dbReference>
<name>A0ABR9RDM4_9FIRM</name>
<dbReference type="Gene3D" id="3.40.190.10">
    <property type="entry name" value="Periplasmic binding protein-like II"/>
    <property type="match status" value="2"/>
</dbReference>
<evidence type="ECO:0000259" key="2">
    <source>
        <dbReference type="Pfam" id="PF00027"/>
    </source>
</evidence>
<dbReference type="CDD" id="cd00038">
    <property type="entry name" value="CAP_ED"/>
    <property type="match status" value="1"/>
</dbReference>
<dbReference type="Gene3D" id="2.60.120.10">
    <property type="entry name" value="Jelly Rolls"/>
    <property type="match status" value="1"/>
</dbReference>
<evidence type="ECO:0000313" key="4">
    <source>
        <dbReference type="Proteomes" id="UP000806211"/>
    </source>
</evidence>
<feature type="compositionally biased region" description="Low complexity" evidence="1">
    <location>
        <begin position="165"/>
        <end position="183"/>
    </location>
</feature>
<organism evidence="3 4">
    <name type="scientific">Pseudoflavonifractor gallinarum</name>
    <dbReference type="NCBI Taxonomy" id="2779352"/>
    <lineage>
        <taxon>Bacteria</taxon>
        <taxon>Bacillati</taxon>
        <taxon>Bacillota</taxon>
        <taxon>Clostridia</taxon>
        <taxon>Eubacteriales</taxon>
        <taxon>Oscillospiraceae</taxon>
        <taxon>Pseudoflavonifractor</taxon>
    </lineage>
</organism>
<comment type="caution">
    <text evidence="3">The sequence shown here is derived from an EMBL/GenBank/DDBJ whole genome shotgun (WGS) entry which is preliminary data.</text>
</comment>
<feature type="domain" description="Cyclic nucleotide-binding" evidence="2">
    <location>
        <begin position="29"/>
        <end position="111"/>
    </location>
</feature>
<protein>
    <submittedName>
        <fullName evidence="3">Substrate-binding domain-containing protein</fullName>
    </submittedName>
</protein>
<dbReference type="InterPro" id="IPR018490">
    <property type="entry name" value="cNMP-bd_dom_sf"/>
</dbReference>
<reference evidence="3 4" key="1">
    <citation type="submission" date="2020-10" db="EMBL/GenBank/DDBJ databases">
        <title>ChiBAC.</title>
        <authorList>
            <person name="Zenner C."/>
            <person name="Hitch T.C.A."/>
            <person name="Clavel T."/>
        </authorList>
    </citation>
    <scope>NUCLEOTIDE SEQUENCE [LARGE SCALE GENOMIC DNA]</scope>
    <source>
        <strain evidence="3 4">DSM 107456</strain>
    </source>
</reference>
<sequence length="410" mass="43934">MEDLEQLKECVLFRGAAGAALERLAGNVEELPAGRIVIQAGETLARLGILLEGTMRAAKLEENGAEFLYQQLLPGYLVAGEVLCTPRRTCPYTVYTQEPCRVWWVPWEELRGEGLPVELRLALLENLLFFVGNQNMKKYYKIDALSVKSARARILKYLTAQAASPTPSAVPATPAATPTASPAGESLEGHSLLIFCGAGMKEPFSAIAQAFEEETGCTVEVTYANAAQIQTQINTAQEGDFFIAGSEQEVKPVAELVEDSTPLVRHIPVIAVQTGNPKGIASPADLAGEGVRVVIGDPEATPIGKIAKQVFADFGLTDQVDIVSQTTTAPAMTTALAADECDAVVVWKENVKEGEAEIVPSEEMEAYIKTIPAARLTCSDDPEAADALEEFLAGETARSIWTGCGYELAE</sequence>
<dbReference type="InterPro" id="IPR050682">
    <property type="entry name" value="ModA/WtpA"/>
</dbReference>